<dbReference type="RefSeq" id="WP_283440300.1">
    <property type="nucleotide sequence ID" value="NZ_FXUL01000001.1"/>
</dbReference>
<dbReference type="InterPro" id="IPR004617">
    <property type="entry name" value="ApaH"/>
</dbReference>
<dbReference type="Gene3D" id="3.60.21.10">
    <property type="match status" value="1"/>
</dbReference>
<comment type="similarity">
    <text evidence="2 5">Belongs to the Ap4A hydrolase family.</text>
</comment>
<keyword evidence="3 5" id="KW-0378">Hydrolase</keyword>
<evidence type="ECO:0000259" key="6">
    <source>
        <dbReference type="Pfam" id="PF00149"/>
    </source>
</evidence>
<evidence type="ECO:0000313" key="8">
    <source>
        <dbReference type="Proteomes" id="UP001158049"/>
    </source>
</evidence>
<dbReference type="PANTHER" id="PTHR40942:SF4">
    <property type="entry name" value="CYTOCHROME C5"/>
    <property type="match status" value="1"/>
</dbReference>
<dbReference type="HAMAP" id="MF_00199">
    <property type="entry name" value="ApaH"/>
    <property type="match status" value="1"/>
</dbReference>
<dbReference type="InterPro" id="IPR029052">
    <property type="entry name" value="Metallo-depent_PP-like"/>
</dbReference>
<accession>A0ABY1PQC5</accession>
<dbReference type="CDD" id="cd07422">
    <property type="entry name" value="MPP_ApaH"/>
    <property type="match status" value="1"/>
</dbReference>
<evidence type="ECO:0000256" key="1">
    <source>
        <dbReference type="ARBA" id="ARBA00003413"/>
    </source>
</evidence>
<keyword evidence="8" id="KW-1185">Reference proteome</keyword>
<evidence type="ECO:0000256" key="4">
    <source>
        <dbReference type="ARBA" id="ARBA00049417"/>
    </source>
</evidence>
<protein>
    <recommendedName>
        <fullName evidence="5">Bis(5'-nucleosyl)-tetraphosphatase, symmetrical</fullName>
        <ecNumber evidence="5">3.6.1.41</ecNumber>
    </recommendedName>
    <alternativeName>
        <fullName evidence="5">Ap4A hydrolase</fullName>
    </alternativeName>
    <alternativeName>
        <fullName evidence="5">Diadenosine 5',5'''-P1,P4-tetraphosphate pyrophosphohydrolase</fullName>
    </alternativeName>
    <alternativeName>
        <fullName evidence="5">Diadenosine tetraphosphatase</fullName>
    </alternativeName>
</protein>
<evidence type="ECO:0000256" key="5">
    <source>
        <dbReference type="HAMAP-Rule" id="MF_00199"/>
    </source>
</evidence>
<sequence>MTTYAIGDIQGCHSRALALISKIRSRTADARLIFVGDAVNRGPQSLAMLREVRALGDDADMVLGNHDLHLLAVANGIRKPGRGDTLDDILSAPDRDELLDWLRFRPMALREGDYLMVHAGLVPQWTAAQALELAQEVETALRGPDWLTFLRGMYGNEPARWDDRLQGVDRLRFIVNALTRIRFCSSDGTMDFHTKDGAGEAPAGFMPWFDVPGRRSLDATVVCGHWSTLGLVMRPDFIALDTGCVWGGQLTAVSLDDREIVQVDCPQYQQPG</sequence>
<gene>
    <name evidence="5" type="primary">apaH</name>
    <name evidence="7" type="ORF">SAMN06295970_101142</name>
</gene>
<dbReference type="InterPro" id="IPR004843">
    <property type="entry name" value="Calcineurin-like_PHP"/>
</dbReference>
<comment type="catalytic activity">
    <reaction evidence="4 5">
        <text>P(1),P(4)-bis(5'-adenosyl) tetraphosphate + H2O = 2 ADP + 2 H(+)</text>
        <dbReference type="Rhea" id="RHEA:24252"/>
        <dbReference type="ChEBI" id="CHEBI:15377"/>
        <dbReference type="ChEBI" id="CHEBI:15378"/>
        <dbReference type="ChEBI" id="CHEBI:58141"/>
        <dbReference type="ChEBI" id="CHEBI:456216"/>
        <dbReference type="EC" id="3.6.1.41"/>
    </reaction>
</comment>
<dbReference type="NCBIfam" id="NF001204">
    <property type="entry name" value="PRK00166.1"/>
    <property type="match status" value="1"/>
</dbReference>
<dbReference type="EMBL" id="FXUL01000001">
    <property type="protein sequence ID" value="SMP42018.1"/>
    <property type="molecule type" value="Genomic_DNA"/>
</dbReference>
<dbReference type="PIRSF" id="PIRSF000903">
    <property type="entry name" value="B5n-ttraPtase_sm"/>
    <property type="match status" value="1"/>
</dbReference>
<proteinExistence type="inferred from homology"/>
<dbReference type="NCBIfam" id="TIGR00668">
    <property type="entry name" value="apaH"/>
    <property type="match status" value="1"/>
</dbReference>
<evidence type="ECO:0000313" key="7">
    <source>
        <dbReference type="EMBL" id="SMP42018.1"/>
    </source>
</evidence>
<comment type="function">
    <text evidence="1 5">Hydrolyzes diadenosine 5',5'''-P1,P4-tetraphosphate to yield ADP.</text>
</comment>
<dbReference type="PANTHER" id="PTHR40942">
    <property type="match status" value="1"/>
</dbReference>
<name>A0ABY1PQC5_9BURK</name>
<dbReference type="EC" id="3.6.1.41" evidence="5"/>
<feature type="domain" description="Calcineurin-like phosphoesterase" evidence="6">
    <location>
        <begin position="1"/>
        <end position="137"/>
    </location>
</feature>
<dbReference type="SUPFAM" id="SSF56300">
    <property type="entry name" value="Metallo-dependent phosphatases"/>
    <property type="match status" value="1"/>
</dbReference>
<evidence type="ECO:0000256" key="2">
    <source>
        <dbReference type="ARBA" id="ARBA00005419"/>
    </source>
</evidence>
<comment type="caution">
    <text evidence="7">The sequence shown here is derived from an EMBL/GenBank/DDBJ whole genome shotgun (WGS) entry which is preliminary data.</text>
</comment>
<dbReference type="Pfam" id="PF00149">
    <property type="entry name" value="Metallophos"/>
    <property type="match status" value="1"/>
</dbReference>
<organism evidence="7 8">
    <name type="scientific">Noviherbaspirillum suwonense</name>
    <dbReference type="NCBI Taxonomy" id="1224511"/>
    <lineage>
        <taxon>Bacteria</taxon>
        <taxon>Pseudomonadati</taxon>
        <taxon>Pseudomonadota</taxon>
        <taxon>Betaproteobacteria</taxon>
        <taxon>Burkholderiales</taxon>
        <taxon>Oxalobacteraceae</taxon>
        <taxon>Noviherbaspirillum</taxon>
    </lineage>
</organism>
<evidence type="ECO:0000256" key="3">
    <source>
        <dbReference type="ARBA" id="ARBA00022801"/>
    </source>
</evidence>
<dbReference type="Proteomes" id="UP001158049">
    <property type="component" value="Unassembled WGS sequence"/>
</dbReference>
<reference evidence="7 8" key="1">
    <citation type="submission" date="2017-05" db="EMBL/GenBank/DDBJ databases">
        <authorList>
            <person name="Varghese N."/>
            <person name="Submissions S."/>
        </authorList>
    </citation>
    <scope>NUCLEOTIDE SEQUENCE [LARGE SCALE GENOMIC DNA]</scope>
    <source>
        <strain evidence="7 8">DSM 26001</strain>
    </source>
</reference>